<dbReference type="NCBIfam" id="TIGR04222">
    <property type="entry name" value="near_uncomplex"/>
    <property type="match status" value="1"/>
</dbReference>
<dbReference type="InterPro" id="IPR026467">
    <property type="entry name" value="Ser/Gly_Cys_C_dom"/>
</dbReference>
<protein>
    <submittedName>
        <fullName evidence="3">Uncharacterized protein (TIGR04222 family)</fullName>
    </submittedName>
</protein>
<feature type="compositionally biased region" description="Gly residues" evidence="1">
    <location>
        <begin position="220"/>
        <end position="253"/>
    </location>
</feature>
<name>A0A495VYJ7_9PSEU</name>
<keyword evidence="2" id="KW-0472">Membrane</keyword>
<feature type="region of interest" description="Disordered" evidence="1">
    <location>
        <begin position="215"/>
        <end position="253"/>
    </location>
</feature>
<evidence type="ECO:0000313" key="4">
    <source>
        <dbReference type="Proteomes" id="UP000282084"/>
    </source>
</evidence>
<keyword evidence="2" id="KW-1133">Transmembrane helix</keyword>
<reference evidence="3 4" key="1">
    <citation type="submission" date="2018-10" db="EMBL/GenBank/DDBJ databases">
        <title>Sequencing the genomes of 1000 actinobacteria strains.</title>
        <authorList>
            <person name="Klenk H.-P."/>
        </authorList>
    </citation>
    <scope>NUCLEOTIDE SEQUENCE [LARGE SCALE GENOMIC DNA]</scope>
    <source>
        <strain evidence="3 4">DSM 43800</strain>
    </source>
</reference>
<evidence type="ECO:0000313" key="3">
    <source>
        <dbReference type="EMBL" id="RKT53475.1"/>
    </source>
</evidence>
<organism evidence="3 4">
    <name type="scientific">Saccharothrix australiensis</name>
    <dbReference type="NCBI Taxonomy" id="2072"/>
    <lineage>
        <taxon>Bacteria</taxon>
        <taxon>Bacillati</taxon>
        <taxon>Actinomycetota</taxon>
        <taxon>Actinomycetes</taxon>
        <taxon>Pseudonocardiales</taxon>
        <taxon>Pseudonocardiaceae</taxon>
        <taxon>Saccharothrix</taxon>
    </lineage>
</organism>
<accession>A0A495VYJ7</accession>
<dbReference type="EMBL" id="RBXO01000001">
    <property type="protein sequence ID" value="RKT53475.1"/>
    <property type="molecule type" value="Genomic_DNA"/>
</dbReference>
<keyword evidence="2" id="KW-0812">Transmembrane</keyword>
<keyword evidence="4" id="KW-1185">Reference proteome</keyword>
<dbReference type="Proteomes" id="UP000282084">
    <property type="component" value="Unassembled WGS sequence"/>
</dbReference>
<evidence type="ECO:0000256" key="2">
    <source>
        <dbReference type="SAM" id="Phobius"/>
    </source>
</evidence>
<feature type="transmembrane region" description="Helical" evidence="2">
    <location>
        <begin position="113"/>
        <end position="132"/>
    </location>
</feature>
<proteinExistence type="predicted"/>
<dbReference type="OrthoDB" id="3691302at2"/>
<evidence type="ECO:0000256" key="1">
    <source>
        <dbReference type="SAM" id="MobiDB-lite"/>
    </source>
</evidence>
<sequence length="253" mass="25631">MTSWTRDSATSAGELVTPEEQAFLAGGPGRAAEVALVSLVEVGAARISRDGLVSAVQSARGRASTPLQARVLNSSPRWLGDLVTTVAGGPETAALRERLLARGHLRPIGLRRALDAAPLLLMGVTVVLVLGFQDHLTFWHGAVVFAVLVSLVLLARRAGRPLTGSGRAVVRRLGEVATTADRVSLVAYYGLLGTVAGLPTWQRLGIAPEAAAKLRRRPRSGGGHGGSSCGGCGGSGSDGGGDSSGGCGGGGGE</sequence>
<comment type="caution">
    <text evidence="3">The sequence shown here is derived from an EMBL/GenBank/DDBJ whole genome shotgun (WGS) entry which is preliminary data.</text>
</comment>
<dbReference type="RefSeq" id="WP_121003763.1">
    <property type="nucleotide sequence ID" value="NZ_RBXO01000001.1"/>
</dbReference>
<dbReference type="AlphaFoldDB" id="A0A495VYJ7"/>
<gene>
    <name evidence="3" type="ORF">C8E97_2040</name>
</gene>
<feature type="transmembrane region" description="Helical" evidence="2">
    <location>
        <begin position="138"/>
        <end position="155"/>
    </location>
</feature>